<name>A2DYA1_TRIV3</name>
<dbReference type="KEGG" id="tva:4772570"/>
<accession>A2DYA1</accession>
<dbReference type="Gene3D" id="1.10.510.10">
    <property type="entry name" value="Transferase(Phosphotransferase) domain 1"/>
    <property type="match status" value="1"/>
</dbReference>
<dbReference type="GO" id="GO:0004672">
    <property type="term" value="F:protein kinase activity"/>
    <property type="evidence" value="ECO:0007669"/>
    <property type="project" value="InterPro"/>
</dbReference>
<keyword evidence="3" id="KW-1185">Reference proteome</keyword>
<dbReference type="SUPFAM" id="SSF52047">
    <property type="entry name" value="RNI-like"/>
    <property type="match status" value="1"/>
</dbReference>
<evidence type="ECO:0000259" key="1">
    <source>
        <dbReference type="SMART" id="SM00220"/>
    </source>
</evidence>
<dbReference type="AlphaFoldDB" id="A2DYA1"/>
<dbReference type="InterPro" id="IPR000719">
    <property type="entry name" value="Prot_kinase_dom"/>
</dbReference>
<dbReference type="SUPFAM" id="SSF56112">
    <property type="entry name" value="Protein kinase-like (PK-like)"/>
    <property type="match status" value="1"/>
</dbReference>
<dbReference type="VEuPathDB" id="TrichDB:TVAG_393050"/>
<proteinExistence type="predicted"/>
<keyword evidence="2" id="KW-0418">Kinase</keyword>
<sequence>MDYLTFVFDYSINEKQSNEISDCLELTKITKLELCYVSDYSLYNINLLSDIKYTIYFDVDFINFEYCYNNLKATINDERVEKLKITIDFKKFLSNEDSFKEIDQKFNMLNDVKTKINEYTFKNIKTSHFYYILSKIGSSNNQISIKVINIQYDIQFTEQKFTFDNLDSIKQLIFDGNQLSDMFFELLDKMNCLQLLSMNNCPYSNNYFDKFMDYMEKHGNVLRGLGISNWDLKLFQLIKIINFIEQNLKNIQELSIGNSKMNAKVENRIIELIVNSKIKVFDGYSNYYNPDTYFEFIKKVKQQQYAFQIKWPMEIIQHFQNLLNSATNENIWPIKYVHNYVQTADMNNVCIHSNFVSQDIFYKELHNFHVKVNIDSIKEEECYPGFSILHYFKRYVNNEKPGVYLCRDNDVYPPRYYALKRFNLEDHQCKDFEKIISSCKFCCETQINKKLGNDYFTIMDYIPGFHLRDCIEKDFLPKDPVKRCLVDFKIICSFASQMITLVENNVYHPDISFNNLVIDNDFYGHLIDFQNDLKTLGTLCCVVPFRYPERENLTKSGLMMYSFGSTLYKLLSGEYIFKDVDRFGDATKLYDDTYQKEENLKKLLPYQQKLFTELIYPICFCWDDEENRNPEIIKDILYKIVKEFVFKENFGSREYDDSFIYELNEILYFCFEESKIKESPRIPQFWGSLQEIRKFYENYKQYKEIDEIRKISQALEKELNLFGINK</sequence>
<dbReference type="InterPro" id="IPR032675">
    <property type="entry name" value="LRR_dom_sf"/>
</dbReference>
<reference evidence="2" key="2">
    <citation type="journal article" date="2007" name="Science">
        <title>Draft genome sequence of the sexually transmitted pathogen Trichomonas vaginalis.</title>
        <authorList>
            <person name="Carlton J.M."/>
            <person name="Hirt R.P."/>
            <person name="Silva J.C."/>
            <person name="Delcher A.L."/>
            <person name="Schatz M."/>
            <person name="Zhao Q."/>
            <person name="Wortman J.R."/>
            <person name="Bidwell S.L."/>
            <person name="Alsmark U.C.M."/>
            <person name="Besteiro S."/>
            <person name="Sicheritz-Ponten T."/>
            <person name="Noel C.J."/>
            <person name="Dacks J.B."/>
            <person name="Foster P.G."/>
            <person name="Simillion C."/>
            <person name="Van de Peer Y."/>
            <person name="Miranda-Saavedra D."/>
            <person name="Barton G.J."/>
            <person name="Westrop G.D."/>
            <person name="Mueller S."/>
            <person name="Dessi D."/>
            <person name="Fiori P.L."/>
            <person name="Ren Q."/>
            <person name="Paulsen I."/>
            <person name="Zhang H."/>
            <person name="Bastida-Corcuera F.D."/>
            <person name="Simoes-Barbosa A."/>
            <person name="Brown M.T."/>
            <person name="Hayes R.D."/>
            <person name="Mukherjee M."/>
            <person name="Okumura C.Y."/>
            <person name="Schneider R."/>
            <person name="Smith A.J."/>
            <person name="Vanacova S."/>
            <person name="Villalvazo M."/>
            <person name="Haas B.J."/>
            <person name="Pertea M."/>
            <person name="Feldblyum T.V."/>
            <person name="Utterback T.R."/>
            <person name="Shu C.L."/>
            <person name="Osoegawa K."/>
            <person name="de Jong P.J."/>
            <person name="Hrdy I."/>
            <person name="Horvathova L."/>
            <person name="Zubacova Z."/>
            <person name="Dolezal P."/>
            <person name="Malik S.B."/>
            <person name="Logsdon J.M. Jr."/>
            <person name="Henze K."/>
            <person name="Gupta A."/>
            <person name="Wang C.C."/>
            <person name="Dunne R.L."/>
            <person name="Upcroft J.A."/>
            <person name="Upcroft P."/>
            <person name="White O."/>
            <person name="Salzberg S.L."/>
            <person name="Tang P."/>
            <person name="Chiu C.-H."/>
            <person name="Lee Y.-S."/>
            <person name="Embley T.M."/>
            <person name="Coombs G.H."/>
            <person name="Mottram J.C."/>
            <person name="Tachezy J."/>
            <person name="Fraser-Liggett C.M."/>
            <person name="Johnson P.J."/>
        </authorList>
    </citation>
    <scope>NUCLEOTIDE SEQUENCE [LARGE SCALE GENOMIC DNA]</scope>
    <source>
        <strain evidence="2">G3</strain>
    </source>
</reference>
<keyword evidence="2" id="KW-0808">Transferase</keyword>
<dbReference type="InParanoid" id="A2DYA1"/>
<feature type="domain" description="Protein kinase" evidence="1">
    <location>
        <begin position="395"/>
        <end position="638"/>
    </location>
</feature>
<gene>
    <name evidence="2" type="ORF">TVAG_393050</name>
</gene>
<evidence type="ECO:0000313" key="3">
    <source>
        <dbReference type="Proteomes" id="UP000001542"/>
    </source>
</evidence>
<protein>
    <submittedName>
        <fullName evidence="2">Protein kinase, putative</fullName>
    </submittedName>
</protein>
<dbReference type="SMART" id="SM00220">
    <property type="entry name" value="S_TKc"/>
    <property type="match status" value="1"/>
</dbReference>
<dbReference type="GO" id="GO:0005524">
    <property type="term" value="F:ATP binding"/>
    <property type="evidence" value="ECO:0007669"/>
    <property type="project" value="InterPro"/>
</dbReference>
<dbReference type="InterPro" id="IPR011009">
    <property type="entry name" value="Kinase-like_dom_sf"/>
</dbReference>
<organism evidence="2 3">
    <name type="scientific">Trichomonas vaginalis (strain ATCC PRA-98 / G3)</name>
    <dbReference type="NCBI Taxonomy" id="412133"/>
    <lineage>
        <taxon>Eukaryota</taxon>
        <taxon>Metamonada</taxon>
        <taxon>Parabasalia</taxon>
        <taxon>Trichomonadida</taxon>
        <taxon>Trichomonadidae</taxon>
        <taxon>Trichomonas</taxon>
    </lineage>
</organism>
<dbReference type="Proteomes" id="UP000001542">
    <property type="component" value="Unassembled WGS sequence"/>
</dbReference>
<dbReference type="EMBL" id="DS113268">
    <property type="protein sequence ID" value="EAY14578.1"/>
    <property type="molecule type" value="Genomic_DNA"/>
</dbReference>
<dbReference type="VEuPathDB" id="TrichDB:TVAGG3_0281550"/>
<evidence type="ECO:0000313" key="2">
    <source>
        <dbReference type="EMBL" id="EAY14578.1"/>
    </source>
</evidence>
<dbReference type="RefSeq" id="XP_001326801.1">
    <property type="nucleotide sequence ID" value="XM_001326766.1"/>
</dbReference>
<reference evidence="2" key="1">
    <citation type="submission" date="2006-10" db="EMBL/GenBank/DDBJ databases">
        <authorList>
            <person name="Amadeo P."/>
            <person name="Zhao Q."/>
            <person name="Wortman J."/>
            <person name="Fraser-Liggett C."/>
            <person name="Carlton J."/>
        </authorList>
    </citation>
    <scope>NUCLEOTIDE SEQUENCE</scope>
    <source>
        <strain evidence="2">G3</strain>
    </source>
</reference>
<dbReference type="Gene3D" id="3.80.10.10">
    <property type="entry name" value="Ribonuclease Inhibitor"/>
    <property type="match status" value="1"/>
</dbReference>